<protein>
    <submittedName>
        <fullName evidence="4">Flagella synthesis protein FlgN</fullName>
    </submittedName>
    <submittedName>
        <fullName evidence="5">Flagellar protein FlgN</fullName>
    </submittedName>
</protein>
<keyword evidence="4" id="KW-0966">Cell projection</keyword>
<keyword evidence="4" id="KW-0282">Flagellum</keyword>
<reference evidence="4" key="2">
    <citation type="submission" date="2010-05" db="EMBL/GenBank/DDBJ databases">
        <title>Revision and reannotation of the Halomonas elongata DSM 2581(T) genome.</title>
        <authorList>
            <person name="Pfeiffer F."/>
            <person name="Bagyan I."/>
            <person name="Alfaro-Espinoza G."/>
            <person name="Zamora-Lagos M.A."/>
            <person name="Habermann B."/>
            <person name="Oesterhelt D."/>
            <person name="Kunte H.J."/>
        </authorList>
    </citation>
    <scope>NUCLEOTIDE SEQUENCE</scope>
    <source>
        <strain evidence="4">Type strain: DSM 2581</strain>
    </source>
</reference>
<dbReference type="InterPro" id="IPR036679">
    <property type="entry name" value="FlgN-like_sf"/>
</dbReference>
<evidence type="ECO:0000313" key="6">
    <source>
        <dbReference type="Proteomes" id="UP000008707"/>
    </source>
</evidence>
<name>E1VC97_HALED</name>
<dbReference type="AlphaFoldDB" id="E1VC97"/>
<reference evidence="5 7" key="4">
    <citation type="submission" date="2023-11" db="EMBL/GenBank/DDBJ databases">
        <title>MicrobeMod: A computational toolkit for identifying prokaryotic methylation and restriction-modification with nanopore sequencing.</title>
        <authorList>
            <person name="Crits-Christoph A."/>
            <person name="Kang S.C."/>
            <person name="Lee H."/>
            <person name="Ostrov N."/>
        </authorList>
    </citation>
    <scope>NUCLEOTIDE SEQUENCE [LARGE SCALE GENOMIC DNA]</scope>
    <source>
        <strain evidence="5 7">ATCC 33173</strain>
    </source>
</reference>
<dbReference type="eggNOG" id="COG3418">
    <property type="taxonomic scope" value="Bacteria"/>
</dbReference>
<dbReference type="OrthoDB" id="6238586at2"/>
<dbReference type="Proteomes" id="UP000008707">
    <property type="component" value="Chromosome"/>
</dbReference>
<dbReference type="STRING" id="768066.HELO_4383"/>
<proteinExistence type="inferred from homology"/>
<keyword evidence="4" id="KW-0969">Cilium</keyword>
<dbReference type="GeneID" id="91011837"/>
<keyword evidence="3" id="KW-1005">Bacterial flagellum biogenesis</keyword>
<dbReference type="EMBL" id="FN869568">
    <property type="protein sequence ID" value="CBV44267.1"/>
    <property type="molecule type" value="Genomic_DNA"/>
</dbReference>
<dbReference type="RefSeq" id="WP_013334137.1">
    <property type="nucleotide sequence ID" value="NC_014532.2"/>
</dbReference>
<accession>E1VC97</accession>
<evidence type="ECO:0000256" key="1">
    <source>
        <dbReference type="ARBA" id="ARBA00002397"/>
    </source>
</evidence>
<comment type="function">
    <text evidence="1">Required for the efficient initiation of filament assembly.</text>
</comment>
<dbReference type="Pfam" id="PF05130">
    <property type="entry name" value="FlgN"/>
    <property type="match status" value="1"/>
</dbReference>
<comment type="similarity">
    <text evidence="2">Belongs to the FlgN family.</text>
</comment>
<dbReference type="Proteomes" id="UP001322512">
    <property type="component" value="Chromosome"/>
</dbReference>
<evidence type="ECO:0000256" key="3">
    <source>
        <dbReference type="ARBA" id="ARBA00022795"/>
    </source>
</evidence>
<evidence type="ECO:0000313" key="5">
    <source>
        <dbReference type="EMBL" id="WPU46883.1"/>
    </source>
</evidence>
<keyword evidence="7" id="KW-1185">Reference proteome</keyword>
<dbReference type="EMBL" id="CP139472">
    <property type="protein sequence ID" value="WPU46883.1"/>
    <property type="molecule type" value="Genomic_DNA"/>
</dbReference>
<evidence type="ECO:0000256" key="2">
    <source>
        <dbReference type="ARBA" id="ARBA00007703"/>
    </source>
</evidence>
<dbReference type="SUPFAM" id="SSF140566">
    <property type="entry name" value="FlgN-like"/>
    <property type="match status" value="1"/>
</dbReference>
<dbReference type="InterPro" id="IPR007809">
    <property type="entry name" value="FlgN-like"/>
</dbReference>
<evidence type="ECO:0000313" key="7">
    <source>
        <dbReference type="Proteomes" id="UP001322512"/>
    </source>
</evidence>
<dbReference type="GO" id="GO:0044780">
    <property type="term" value="P:bacterial-type flagellum assembly"/>
    <property type="evidence" value="ECO:0007669"/>
    <property type="project" value="InterPro"/>
</dbReference>
<sequence length="149" mass="16513">MSLARLLDDQTSRLDTLAMLLEEERALLLTGQPDGRTLQRLADDKAHLHDLLESTEAKRAGIQQRLGYAPGPAGARQAAEDAECLPHWQATLDAARRVARLNTGNGHLLSVRMTHNQRTLDYIHRLADPDTYAADGRASLQSRRLDARA</sequence>
<reference evidence="6" key="3">
    <citation type="journal article" date="2011" name="Environ. Microbiol.">
        <title>A blueprint of ectoine metabolism from the genome of the industrial producer Halomonas elongata DSM 2581(T).</title>
        <authorList>
            <person name="Schwibbert K."/>
            <person name="Marin-Sanguino A."/>
            <person name="Bagyan I."/>
            <person name="Heidrich G."/>
            <person name="Lentzen G."/>
            <person name="Seitz H."/>
            <person name="Rampp M."/>
            <person name="Schuster S.C."/>
            <person name="Klenk H.P."/>
            <person name="Pfeiffer F."/>
            <person name="Oesterhelt D."/>
            <person name="Kunte H.J."/>
        </authorList>
    </citation>
    <scope>NUCLEOTIDE SEQUENCE [LARGE SCALE GENOMIC DNA]</scope>
    <source>
        <strain evidence="6">ATCC 33173 / DSM 2581 / NBRC 15536 / NCIMB 2198 / 1H9</strain>
    </source>
</reference>
<gene>
    <name evidence="4" type="primary">flgN</name>
    <name evidence="4" type="ordered locus">HELO_4383</name>
    <name evidence="5" type="ORF">SR933_16780</name>
</gene>
<reference evidence="4" key="1">
    <citation type="journal article" date="2010" name="Environ. Microbiol.">
        <title>A blueprint of ectoine metabolism from the genome of the industrial producer Halomonas elongata DSM 2581(T).</title>
        <authorList>
            <person name="Schwibbert K."/>
            <person name="Marin-Sanguino A."/>
            <person name="Bagyan I."/>
            <person name="Heidrich G."/>
            <person name="Lentzen G."/>
            <person name="Seitz H."/>
            <person name="Rampp M."/>
            <person name="Schuster S.C."/>
            <person name="Klenk H.P."/>
            <person name="Pfeiffer F."/>
            <person name="Oesterhelt D."/>
            <person name="Kunte H.J."/>
        </authorList>
    </citation>
    <scope>NUCLEOTIDE SEQUENCE</scope>
    <source>
        <strain evidence="4">Type strain: DSM 2581</strain>
    </source>
</reference>
<dbReference type="KEGG" id="hel:HELO_4383"/>
<dbReference type="HOGENOM" id="CLU_137423_1_2_6"/>
<organism evidence="4 6">
    <name type="scientific">Halomonas elongata (strain ATCC 33173 / DSM 2581 / NBRC 15536 / NCIMB 2198 / 1H9)</name>
    <dbReference type="NCBI Taxonomy" id="768066"/>
    <lineage>
        <taxon>Bacteria</taxon>
        <taxon>Pseudomonadati</taxon>
        <taxon>Pseudomonadota</taxon>
        <taxon>Gammaproteobacteria</taxon>
        <taxon>Oceanospirillales</taxon>
        <taxon>Halomonadaceae</taxon>
        <taxon>Halomonas</taxon>
    </lineage>
</organism>
<dbReference type="Gene3D" id="1.20.58.300">
    <property type="entry name" value="FlgN-like"/>
    <property type="match status" value="1"/>
</dbReference>
<evidence type="ECO:0000313" key="4">
    <source>
        <dbReference type="EMBL" id="CBV44267.1"/>
    </source>
</evidence>